<feature type="compositionally biased region" description="Basic residues" evidence="4">
    <location>
        <begin position="1"/>
        <end position="19"/>
    </location>
</feature>
<dbReference type="AlphaFoldDB" id="A0A2T9XYU2"/>
<comment type="caution">
    <text evidence="5">The sequence shown here is derived from an EMBL/GenBank/DDBJ whole genome shotgun (WGS) entry which is preliminary data.</text>
</comment>
<evidence type="ECO:0000313" key="5">
    <source>
        <dbReference type="EMBL" id="PVU85235.1"/>
    </source>
</evidence>
<proteinExistence type="inferred from homology"/>
<dbReference type="GO" id="GO:0030690">
    <property type="term" value="C:Noc1p-Noc2p complex"/>
    <property type="evidence" value="ECO:0007669"/>
    <property type="project" value="TreeGrafter"/>
</dbReference>
<evidence type="ECO:0000256" key="2">
    <source>
        <dbReference type="ARBA" id="ARBA00005907"/>
    </source>
</evidence>
<evidence type="ECO:0000256" key="1">
    <source>
        <dbReference type="ARBA" id="ARBA00004123"/>
    </source>
</evidence>
<name>A0A2T9XYU2_9FUNG</name>
<dbReference type="GO" id="GO:0030691">
    <property type="term" value="C:Noc2p-Noc3p complex"/>
    <property type="evidence" value="ECO:0007669"/>
    <property type="project" value="TreeGrafter"/>
</dbReference>
<keyword evidence="3" id="KW-0539">Nucleus</keyword>
<dbReference type="PANTHER" id="PTHR12687:SF4">
    <property type="entry name" value="NUCLEOLAR COMPLEX PROTEIN 2 HOMOLOG"/>
    <property type="match status" value="1"/>
</dbReference>
<dbReference type="PANTHER" id="PTHR12687">
    <property type="entry name" value="NUCLEOLAR COMPLEX 2 AND RAD4-RELATED"/>
    <property type="match status" value="1"/>
</dbReference>
<accession>A0A2T9XYU2</accession>
<dbReference type="GO" id="GO:0005730">
    <property type="term" value="C:nucleolus"/>
    <property type="evidence" value="ECO:0007669"/>
    <property type="project" value="TreeGrafter"/>
</dbReference>
<feature type="compositionally biased region" description="Basic and acidic residues" evidence="4">
    <location>
        <begin position="63"/>
        <end position="80"/>
    </location>
</feature>
<dbReference type="Pfam" id="PF03715">
    <property type="entry name" value="Noc2"/>
    <property type="match status" value="1"/>
</dbReference>
<protein>
    <recommendedName>
        <fullName evidence="7">Nucleolar complex protein 2</fullName>
    </recommendedName>
</protein>
<reference evidence="5 6" key="1">
    <citation type="journal article" date="2018" name="MBio">
        <title>Comparative Genomics Reveals the Core Gene Toolbox for the Fungus-Insect Symbiosis.</title>
        <authorList>
            <person name="Wang Y."/>
            <person name="Stata M."/>
            <person name="Wang W."/>
            <person name="Stajich J.E."/>
            <person name="White M.M."/>
            <person name="Moncalvo J.M."/>
        </authorList>
    </citation>
    <scope>NUCLEOTIDE SEQUENCE [LARGE SCALE GENOMIC DNA]</scope>
    <source>
        <strain evidence="5 6">SC-DP-2</strain>
    </source>
</reference>
<evidence type="ECO:0000313" key="6">
    <source>
        <dbReference type="Proteomes" id="UP000245609"/>
    </source>
</evidence>
<evidence type="ECO:0000256" key="3">
    <source>
        <dbReference type="ARBA" id="ARBA00023242"/>
    </source>
</evidence>
<dbReference type="GO" id="GO:0005654">
    <property type="term" value="C:nucleoplasm"/>
    <property type="evidence" value="ECO:0007669"/>
    <property type="project" value="TreeGrafter"/>
</dbReference>
<dbReference type="InterPro" id="IPR005343">
    <property type="entry name" value="Noc2"/>
</dbReference>
<dbReference type="EMBL" id="MBFS01003707">
    <property type="protein sequence ID" value="PVU85235.1"/>
    <property type="molecule type" value="Genomic_DNA"/>
</dbReference>
<feature type="compositionally biased region" description="Basic and acidic residues" evidence="4">
    <location>
        <begin position="149"/>
        <end position="163"/>
    </location>
</feature>
<feature type="compositionally biased region" description="Acidic residues" evidence="4">
    <location>
        <begin position="208"/>
        <end position="239"/>
    </location>
</feature>
<feature type="compositionally biased region" description="Acidic residues" evidence="4">
    <location>
        <begin position="110"/>
        <end position="127"/>
    </location>
</feature>
<gene>
    <name evidence="5" type="ORF">BB560_007104</name>
</gene>
<dbReference type="GO" id="GO:0042273">
    <property type="term" value="P:ribosomal large subunit biogenesis"/>
    <property type="evidence" value="ECO:0007669"/>
    <property type="project" value="TreeGrafter"/>
</dbReference>
<comment type="similarity">
    <text evidence="2">Belongs to the NOC2 family.</text>
</comment>
<dbReference type="STRING" id="133381.A0A2T9XYU2"/>
<feature type="compositionally biased region" description="Basic and acidic residues" evidence="4">
    <location>
        <begin position="184"/>
        <end position="201"/>
    </location>
</feature>
<organism evidence="5 6">
    <name type="scientific">Smittium megazygosporum</name>
    <dbReference type="NCBI Taxonomy" id="133381"/>
    <lineage>
        <taxon>Eukaryota</taxon>
        <taxon>Fungi</taxon>
        <taxon>Fungi incertae sedis</taxon>
        <taxon>Zoopagomycota</taxon>
        <taxon>Kickxellomycotina</taxon>
        <taxon>Harpellomycetes</taxon>
        <taxon>Harpellales</taxon>
        <taxon>Legeriomycetaceae</taxon>
        <taxon>Smittium</taxon>
    </lineage>
</organism>
<keyword evidence="6" id="KW-1185">Reference proteome</keyword>
<evidence type="ECO:0000256" key="4">
    <source>
        <dbReference type="SAM" id="MobiDB-lite"/>
    </source>
</evidence>
<dbReference type="OrthoDB" id="10266662at2759"/>
<comment type="subcellular location">
    <subcellularLocation>
        <location evidence="1">Nucleus</location>
    </subcellularLocation>
</comment>
<dbReference type="Proteomes" id="UP000245609">
    <property type="component" value="Unassembled WGS sequence"/>
</dbReference>
<sequence length="778" mass="87586">MAKVKKSTRKFNQRSKKISNKLSSRKSGASAAIAKPNTKPSAFPNKRRKQNKPKITGQATKKQSREEKLVQDLLNKKDQEQGSTDDILDSFADSNIPEDDIADSGISNNEESDSESDDDIFEGIETEYQEKVEDLSETEEQDPPSTKTPKIEPKEVKKDEKKVSSNKKSQKKESEEENLALEIDNLKEQDPEFYKFMKENDPSALEFNMDEDLDQDDSDIEDDSLDSDSENENEDEDGESNDKTGQKGKSILITKADLAKWEKSLTSTSSLNTIKQVIIAFKSASASDSKSKSSSASQRKYVVHGEDEFHQLMMISVKQIPIAISTHIPLVNFQQSDTTQKLDSAKIRTMIESNKKWKPLKPYIKSYLSSILQTISKISDNTMLTFVLSQTTSIVQYFVCFPKLSRLFIRETLKLFGSKTVSDDVAIASLLALRRLVLTGSQSLVEMSLKGVYLTYVRNSNISGIHSLSRIQLMRNCGIELYEVGGQSIYQLSFIYIRQLAIHLRNAMQTKSKESYRVVYNWQFINSLKFWTELLATCCGDRADENPELCDLLEPLLYPLIQVIIGVAKLVPTSKFFPLRLHCTDMLIRLSGSTGIFIPTLPLLIGILNNSDFTQRKPLQSTSKHLDLGLYIKAPKQYEHTRLYLETVLDKVAEHIARVLSNSCTNIGFPDYVVPLIINLKRWKKRSGNKAFSKHSVLLSKLMEKINATSKIISTKRSDPKLVSFGPSNFAASSGFMATLDPDTMPIKTYTDSLLKVNSMQRSAIMAAINDSNENDSS</sequence>
<feature type="region of interest" description="Disordered" evidence="4">
    <location>
        <begin position="1"/>
        <end position="248"/>
    </location>
</feature>
<evidence type="ECO:0008006" key="7">
    <source>
        <dbReference type="Google" id="ProtNLM"/>
    </source>
</evidence>